<dbReference type="SMART" id="SM00382">
    <property type="entry name" value="AAA"/>
    <property type="match status" value="2"/>
</dbReference>
<dbReference type="PROSITE" id="PS00871">
    <property type="entry name" value="CLPAB_2"/>
    <property type="match status" value="1"/>
</dbReference>
<name>A0ABR6VFK4_9FIRM</name>
<keyword evidence="7" id="KW-0175">Coiled coil</keyword>
<dbReference type="Pfam" id="PF00004">
    <property type="entry name" value="AAA"/>
    <property type="match status" value="1"/>
</dbReference>
<dbReference type="GO" id="GO:0005524">
    <property type="term" value="F:ATP binding"/>
    <property type="evidence" value="ECO:0007669"/>
    <property type="project" value="UniProtKB-KW"/>
</dbReference>
<reference evidence="10 11" key="1">
    <citation type="submission" date="2020-08" db="EMBL/GenBank/DDBJ databases">
        <authorList>
            <person name="Liu C."/>
            <person name="Sun Q."/>
        </authorList>
    </citation>
    <scope>NUCLEOTIDE SEQUENCE [LARGE SCALE GENOMIC DNA]</scope>
    <source>
        <strain evidence="10 11">NSJ-59</strain>
    </source>
</reference>
<comment type="caution">
    <text evidence="10">The sequence shown here is derived from an EMBL/GenBank/DDBJ whole genome shotgun (WGS) entry which is preliminary data.</text>
</comment>
<keyword evidence="10" id="KW-0378">Hydrolase</keyword>
<evidence type="ECO:0000259" key="8">
    <source>
        <dbReference type="PROSITE" id="PS50151"/>
    </source>
</evidence>
<dbReference type="InterPro" id="IPR003959">
    <property type="entry name" value="ATPase_AAA_core"/>
</dbReference>
<dbReference type="Gene3D" id="4.10.860.10">
    <property type="entry name" value="UVR domain"/>
    <property type="match status" value="1"/>
</dbReference>
<dbReference type="SUPFAM" id="SSF81923">
    <property type="entry name" value="Double Clp-N motif"/>
    <property type="match status" value="1"/>
</dbReference>
<dbReference type="EMBL" id="JACOGK010000003">
    <property type="protein sequence ID" value="MBC3535970.1"/>
    <property type="molecule type" value="Genomic_DNA"/>
</dbReference>
<organism evidence="10 11">
    <name type="scientific">Megasphaera hominis</name>
    <dbReference type="NCBI Taxonomy" id="159836"/>
    <lineage>
        <taxon>Bacteria</taxon>
        <taxon>Bacillati</taxon>
        <taxon>Bacillota</taxon>
        <taxon>Negativicutes</taxon>
        <taxon>Veillonellales</taxon>
        <taxon>Veillonellaceae</taxon>
        <taxon>Megasphaera</taxon>
    </lineage>
</organism>
<keyword evidence="2 6" id="KW-0547">Nucleotide-binding</keyword>
<dbReference type="RefSeq" id="WP_186502025.1">
    <property type="nucleotide sequence ID" value="NZ_JACOGK010000003.1"/>
</dbReference>
<dbReference type="PROSITE" id="PS51903">
    <property type="entry name" value="CLP_R"/>
    <property type="match status" value="1"/>
</dbReference>
<dbReference type="CDD" id="cd19499">
    <property type="entry name" value="RecA-like_ClpB_Hsp104-like"/>
    <property type="match status" value="1"/>
</dbReference>
<dbReference type="Proteomes" id="UP000606870">
    <property type="component" value="Unassembled WGS sequence"/>
</dbReference>
<evidence type="ECO:0000259" key="9">
    <source>
        <dbReference type="PROSITE" id="PS51903"/>
    </source>
</evidence>
<feature type="domain" description="Clp R" evidence="9">
    <location>
        <begin position="2"/>
        <end position="143"/>
    </location>
</feature>
<protein>
    <submittedName>
        <fullName evidence="10">ATP-dependent Clp protease ATP-binding subunit</fullName>
    </submittedName>
</protein>
<dbReference type="PROSITE" id="PS50151">
    <property type="entry name" value="UVR"/>
    <property type="match status" value="1"/>
</dbReference>
<dbReference type="InterPro" id="IPR018368">
    <property type="entry name" value="ClpA/B_CS1"/>
</dbReference>
<evidence type="ECO:0000256" key="2">
    <source>
        <dbReference type="ARBA" id="ARBA00022741"/>
    </source>
</evidence>
<feature type="coiled-coil region" evidence="7">
    <location>
        <begin position="410"/>
        <end position="463"/>
    </location>
</feature>
<dbReference type="InterPro" id="IPR041546">
    <property type="entry name" value="ClpA/ClpB_AAA_lid"/>
</dbReference>
<dbReference type="InterPro" id="IPR019489">
    <property type="entry name" value="Clp_ATPase_C"/>
</dbReference>
<dbReference type="SMART" id="SM01086">
    <property type="entry name" value="ClpB_D2-small"/>
    <property type="match status" value="1"/>
</dbReference>
<evidence type="ECO:0000256" key="3">
    <source>
        <dbReference type="ARBA" id="ARBA00022840"/>
    </source>
</evidence>
<gene>
    <name evidence="10" type="ORF">H8J70_01665</name>
</gene>
<feature type="domain" description="UVR" evidence="8">
    <location>
        <begin position="414"/>
        <end position="449"/>
    </location>
</feature>
<dbReference type="InterPro" id="IPR027417">
    <property type="entry name" value="P-loop_NTPase"/>
</dbReference>
<dbReference type="CDD" id="cd00009">
    <property type="entry name" value="AAA"/>
    <property type="match status" value="1"/>
</dbReference>
<dbReference type="InterPro" id="IPR036628">
    <property type="entry name" value="Clp_N_dom_sf"/>
</dbReference>
<feature type="coiled-coil region" evidence="7">
    <location>
        <begin position="670"/>
        <end position="697"/>
    </location>
</feature>
<dbReference type="Pfam" id="PF10431">
    <property type="entry name" value="ClpB_D2-small"/>
    <property type="match status" value="1"/>
</dbReference>
<dbReference type="Pfam" id="PF07724">
    <property type="entry name" value="AAA_2"/>
    <property type="match status" value="1"/>
</dbReference>
<accession>A0ABR6VFK4</accession>
<keyword evidence="1 5" id="KW-0677">Repeat</keyword>
<keyword evidence="4 6" id="KW-0143">Chaperone</keyword>
<dbReference type="InterPro" id="IPR050130">
    <property type="entry name" value="ClpA_ClpB"/>
</dbReference>
<dbReference type="SUPFAM" id="SSF52540">
    <property type="entry name" value="P-loop containing nucleoside triphosphate hydrolases"/>
    <property type="match status" value="2"/>
</dbReference>
<dbReference type="Gene3D" id="1.10.1780.10">
    <property type="entry name" value="Clp, N-terminal domain"/>
    <property type="match status" value="1"/>
</dbReference>
<evidence type="ECO:0000313" key="10">
    <source>
        <dbReference type="EMBL" id="MBC3535970.1"/>
    </source>
</evidence>
<dbReference type="InterPro" id="IPR001943">
    <property type="entry name" value="UVR_dom"/>
</dbReference>
<dbReference type="Pfam" id="PF02861">
    <property type="entry name" value="Clp_N"/>
    <property type="match status" value="1"/>
</dbReference>
<evidence type="ECO:0000256" key="7">
    <source>
        <dbReference type="SAM" id="Coils"/>
    </source>
</evidence>
<dbReference type="Pfam" id="PF17871">
    <property type="entry name" value="AAA_lid_9"/>
    <property type="match status" value="1"/>
</dbReference>
<dbReference type="GO" id="GO:0006508">
    <property type="term" value="P:proteolysis"/>
    <property type="evidence" value="ECO:0007669"/>
    <property type="project" value="UniProtKB-KW"/>
</dbReference>
<dbReference type="InterPro" id="IPR028299">
    <property type="entry name" value="ClpA/B_CS2"/>
</dbReference>
<evidence type="ECO:0000256" key="1">
    <source>
        <dbReference type="ARBA" id="ARBA00022737"/>
    </source>
</evidence>
<keyword evidence="3 6" id="KW-0067">ATP-binding</keyword>
<sequence>MYNRFTNNAQHVLQYAQQSAQRLEHNYVGTEHILLGLVLNKEGVAGQLLSQLGLTPENVVRAIEKLAAPQPRNDGETALLPSTKRALELAVAEANRLGQNYVGTAQLLAGLLLDENGRAWQILESMDVDPQQVMRRLAEMTGMEMEDAGDDGSGQGKVDLNSFGRDLNELARQGKIDPVIGRENEIDRVIQILSRRTKNNPVLIGAPGVGKTAIAEGLAQRIINGTVPDILAGKRIFSLDMASLVAGTKYRGEFEERIKKVIEAIRNDPTVILFIDELHQLIGAGAVEGSMDAANILKPALARGELQCIGATTIDEYKKHIEKDMALARRFQPVLVGEPSQADAIQILFGLRDRYEAFHKARITDEAVRSAVTLSARYISDRYLPDKAIDVMDEAAAKVRMKVYSPTDEVKQLEQKLADVRKEKEAALASEDFERCASLRDEGKQLSEQLESMQKERKQQDDARLVVTEDDIADVVAQWTGIPVRQLTETESHRLLHLEEELHKRVISQDEAVSAVAKAVRRARAGLKDANRPIGSFLFLGPSGVGKTELARTLARQLFGSEDAMIRIDMSEYMEKYSVSRLVGAPPGYVGYEEGGQLTDAVREKPYSVILFDEVEKAAPDFFNLLLQVLDDGRLTDSQGRSVDFCNTVIIMTSNLGAQHLKPEAPVMGFAAAGHEKENKERDFQEAKKEIMEDVRRFFRPEFLNRIDEIQIFKPLGQADLRRIVAIMLQELNQRLDEKGIQMEWTENADDVLVDKGTDFAFGARPLKRAIQKLVEDPISEMLLSGSLKKGSHVYVDSKDKKELVFTTQAE</sequence>
<evidence type="ECO:0000313" key="11">
    <source>
        <dbReference type="Proteomes" id="UP000606870"/>
    </source>
</evidence>
<keyword evidence="11" id="KW-1185">Reference proteome</keyword>
<dbReference type="InterPro" id="IPR001270">
    <property type="entry name" value="ClpA/B"/>
</dbReference>
<dbReference type="PROSITE" id="PS00870">
    <property type="entry name" value="CLPAB_1"/>
    <property type="match status" value="1"/>
</dbReference>
<dbReference type="GO" id="GO:0008233">
    <property type="term" value="F:peptidase activity"/>
    <property type="evidence" value="ECO:0007669"/>
    <property type="project" value="UniProtKB-KW"/>
</dbReference>
<evidence type="ECO:0000256" key="5">
    <source>
        <dbReference type="PROSITE-ProRule" id="PRU01251"/>
    </source>
</evidence>
<dbReference type="Gene3D" id="1.10.8.60">
    <property type="match status" value="2"/>
</dbReference>
<evidence type="ECO:0000256" key="6">
    <source>
        <dbReference type="RuleBase" id="RU004432"/>
    </source>
</evidence>
<dbReference type="InterPro" id="IPR004176">
    <property type="entry name" value="Clp_R_N"/>
</dbReference>
<dbReference type="InterPro" id="IPR003593">
    <property type="entry name" value="AAA+_ATPase"/>
</dbReference>
<dbReference type="PRINTS" id="PR00300">
    <property type="entry name" value="CLPPROTEASEA"/>
</dbReference>
<proteinExistence type="inferred from homology"/>
<comment type="similarity">
    <text evidence="6">Belongs to the ClpA/ClpB family.</text>
</comment>
<dbReference type="PANTHER" id="PTHR11638:SF18">
    <property type="entry name" value="HEAT SHOCK PROTEIN 104"/>
    <property type="match status" value="1"/>
</dbReference>
<keyword evidence="10" id="KW-0645">Protease</keyword>
<dbReference type="Gene3D" id="3.40.50.300">
    <property type="entry name" value="P-loop containing nucleotide triphosphate hydrolases"/>
    <property type="match status" value="2"/>
</dbReference>
<evidence type="ECO:0000256" key="4">
    <source>
        <dbReference type="ARBA" id="ARBA00023186"/>
    </source>
</evidence>
<dbReference type="PANTHER" id="PTHR11638">
    <property type="entry name" value="ATP-DEPENDENT CLP PROTEASE"/>
    <property type="match status" value="1"/>
</dbReference>